<keyword evidence="1" id="KW-1133">Transmembrane helix</keyword>
<dbReference type="EMBL" id="MGJY01000024">
    <property type="protein sequence ID" value="OGN15923.1"/>
    <property type="molecule type" value="Genomic_DNA"/>
</dbReference>
<evidence type="ECO:0000313" key="2">
    <source>
        <dbReference type="EMBL" id="OGN15923.1"/>
    </source>
</evidence>
<keyword evidence="1" id="KW-0472">Membrane</keyword>
<protein>
    <recommendedName>
        <fullName evidence="4">Type 4 fimbrial biogenesis protein PilX N-terminal domain-containing protein</fullName>
    </recommendedName>
</protein>
<dbReference type="AlphaFoldDB" id="A0A1F8FS12"/>
<proteinExistence type="predicted"/>
<dbReference type="Proteomes" id="UP000177796">
    <property type="component" value="Unassembled WGS sequence"/>
</dbReference>
<evidence type="ECO:0000313" key="3">
    <source>
        <dbReference type="Proteomes" id="UP000177796"/>
    </source>
</evidence>
<organism evidence="2 3">
    <name type="scientific">Candidatus Yanofskybacteria bacterium RIFCSPHIGHO2_02_FULL_46_19</name>
    <dbReference type="NCBI Taxonomy" id="1802684"/>
    <lineage>
        <taxon>Bacteria</taxon>
        <taxon>Candidatus Yanofskyibacteriota</taxon>
    </lineage>
</organism>
<reference evidence="2 3" key="1">
    <citation type="journal article" date="2016" name="Nat. Commun.">
        <title>Thousands of microbial genomes shed light on interconnected biogeochemical processes in an aquifer system.</title>
        <authorList>
            <person name="Anantharaman K."/>
            <person name="Brown C.T."/>
            <person name="Hug L.A."/>
            <person name="Sharon I."/>
            <person name="Castelle C.J."/>
            <person name="Probst A.J."/>
            <person name="Thomas B.C."/>
            <person name="Singh A."/>
            <person name="Wilkins M.J."/>
            <person name="Karaoz U."/>
            <person name="Brodie E.L."/>
            <person name="Williams K.H."/>
            <person name="Hubbard S.S."/>
            <person name="Banfield J.F."/>
        </authorList>
    </citation>
    <scope>NUCLEOTIDE SEQUENCE [LARGE SCALE GENOMIC DNA]</scope>
</reference>
<feature type="transmembrane region" description="Helical" evidence="1">
    <location>
        <begin position="6"/>
        <end position="27"/>
    </location>
</feature>
<comment type="caution">
    <text evidence="2">The sequence shown here is derived from an EMBL/GenBank/DDBJ whole genome shotgun (WGS) entry which is preliminary data.</text>
</comment>
<name>A0A1F8FS12_9BACT</name>
<gene>
    <name evidence="2" type="ORF">A3C81_00140</name>
</gene>
<keyword evidence="1" id="KW-0812">Transmembrane</keyword>
<accession>A0A1F8FS12</accession>
<evidence type="ECO:0000256" key="1">
    <source>
        <dbReference type="SAM" id="Phobius"/>
    </source>
</evidence>
<sequence>MTLKENSGFIALTAVIVMMGVVLIFAVSANRSALGELLNTTTEYRSQQSFYRSDACLEEALFRLREDASYNGGTMTFADGSCEITVVPSGALRTITINASYRNEYRSVYAEAVVGAHNITLQTWRENF</sequence>
<evidence type="ECO:0008006" key="4">
    <source>
        <dbReference type="Google" id="ProtNLM"/>
    </source>
</evidence>